<accession>A0ABW4N8Q4</accession>
<proteinExistence type="predicted"/>
<feature type="transmembrane region" description="Helical" evidence="1">
    <location>
        <begin position="53"/>
        <end position="73"/>
    </location>
</feature>
<evidence type="ECO:0000313" key="3">
    <source>
        <dbReference type="Proteomes" id="UP001597283"/>
    </source>
</evidence>
<organism evidence="2 3">
    <name type="scientific">Sphingomonas floccifaciens</name>
    <dbReference type="NCBI Taxonomy" id="1844115"/>
    <lineage>
        <taxon>Bacteria</taxon>
        <taxon>Pseudomonadati</taxon>
        <taxon>Pseudomonadota</taxon>
        <taxon>Alphaproteobacteria</taxon>
        <taxon>Sphingomonadales</taxon>
        <taxon>Sphingomonadaceae</taxon>
        <taxon>Sphingomonas</taxon>
    </lineage>
</organism>
<name>A0ABW4N8Q4_9SPHN</name>
<evidence type="ECO:0000256" key="1">
    <source>
        <dbReference type="SAM" id="Phobius"/>
    </source>
</evidence>
<dbReference type="EMBL" id="JBHUFC010000002">
    <property type="protein sequence ID" value="MFD1786527.1"/>
    <property type="molecule type" value="Genomic_DNA"/>
</dbReference>
<sequence>MTDTDTKVCPDCAETVKAAAKVCKHCGKRFEATVYTQPLARADNTEELTTRQIVKTVLAVLAILGTAAAFMIATQRDPNATPREYLALEEKGKEYILRGFVDPSSAQFRNMKTTENCVTGEVNGKNRMGGYVGFSKFYYNELTGVGGIAPEEPTFRTLNQRRAEGRDSVAEMQAINEFASWQNKEGECFLGLQPKG</sequence>
<protein>
    <submittedName>
        <fullName evidence="2">Zinc ribbon domain-containing protein</fullName>
    </submittedName>
</protein>
<keyword evidence="1" id="KW-0472">Membrane</keyword>
<keyword evidence="3" id="KW-1185">Reference proteome</keyword>
<dbReference type="RefSeq" id="WP_380938606.1">
    <property type="nucleotide sequence ID" value="NZ_JBHUFC010000002.1"/>
</dbReference>
<keyword evidence="1" id="KW-1133">Transmembrane helix</keyword>
<evidence type="ECO:0000313" key="2">
    <source>
        <dbReference type="EMBL" id="MFD1786527.1"/>
    </source>
</evidence>
<gene>
    <name evidence="2" type="ORF">ACFSC3_02970</name>
</gene>
<reference evidence="3" key="1">
    <citation type="journal article" date="2019" name="Int. J. Syst. Evol. Microbiol.">
        <title>The Global Catalogue of Microorganisms (GCM) 10K type strain sequencing project: providing services to taxonomists for standard genome sequencing and annotation.</title>
        <authorList>
            <consortium name="The Broad Institute Genomics Platform"/>
            <consortium name="The Broad Institute Genome Sequencing Center for Infectious Disease"/>
            <person name="Wu L."/>
            <person name="Ma J."/>
        </authorList>
    </citation>
    <scope>NUCLEOTIDE SEQUENCE [LARGE SCALE GENOMIC DNA]</scope>
    <source>
        <strain evidence="3">Q85</strain>
    </source>
</reference>
<comment type="caution">
    <text evidence="2">The sequence shown here is derived from an EMBL/GenBank/DDBJ whole genome shotgun (WGS) entry which is preliminary data.</text>
</comment>
<keyword evidence="1" id="KW-0812">Transmembrane</keyword>
<dbReference type="Proteomes" id="UP001597283">
    <property type="component" value="Unassembled WGS sequence"/>
</dbReference>